<sequence>VKGPLGATSSPPITGNPALRSPIATRHITSAITGRSLNAWRTRLPSRNDNRRTYISWTWDETNLFEILAGEKSNQRRRWKLPKYVSEFVRILIGTIISFWIDYYYFFWVEYEVVGTEKLSPAISITTVRPSGKKPLLWFLSMSYGRERTEWRYGVWFQWATDYMKSFPRIFGHRLSYTPLPPIEGQDPTHIRILVHREDHDDITTDGMQKKMSTPGALIRIGSPHGNTVRMPEGLQQVVILASGVMGIAPVLQTIHTLLEARKDKNIGKPRPMIHVVWFKTLNPVDENGRTSNRAPPSEISVVDQLASAELERLRSLHSDHLVVEPVEVSRTFEPGVTVIESTQERPEQAFLHPLSTDPSWGPSNKLFLISGSSNFAKFMSSHKEGWSYTEHGVNIDDESKRTGWGVLDLSASEVCN</sequence>
<proteinExistence type="predicted"/>
<name>A0A8T9BSZ5_9HELO</name>
<protein>
    <recommendedName>
        <fullName evidence="3">FAD-binding FR-type domain-containing protein</fullName>
    </recommendedName>
</protein>
<dbReference type="OrthoDB" id="3552667at2759"/>
<evidence type="ECO:0000313" key="2">
    <source>
        <dbReference type="Proteomes" id="UP000469558"/>
    </source>
</evidence>
<keyword evidence="2" id="KW-1185">Reference proteome</keyword>
<reference evidence="1 2" key="1">
    <citation type="submission" date="2018-05" db="EMBL/GenBank/DDBJ databases">
        <title>Genome sequencing and assembly of the regulated plant pathogen Lachnellula willkommii and related sister species for the development of diagnostic species identification markers.</title>
        <authorList>
            <person name="Giroux E."/>
            <person name="Bilodeau G."/>
        </authorList>
    </citation>
    <scope>NUCLEOTIDE SEQUENCE [LARGE SCALE GENOMIC DNA]</scope>
    <source>
        <strain evidence="1 2">CBS 268.59</strain>
    </source>
</reference>
<comment type="caution">
    <text evidence="1">The sequence shown here is derived from an EMBL/GenBank/DDBJ whole genome shotgun (WGS) entry which is preliminary data.</text>
</comment>
<evidence type="ECO:0008006" key="3">
    <source>
        <dbReference type="Google" id="ProtNLM"/>
    </source>
</evidence>
<dbReference type="Proteomes" id="UP000469558">
    <property type="component" value="Unassembled WGS sequence"/>
</dbReference>
<evidence type="ECO:0000313" key="1">
    <source>
        <dbReference type="EMBL" id="TVY55721.1"/>
    </source>
</evidence>
<organism evidence="1 2">
    <name type="scientific">Lachnellula suecica</name>
    <dbReference type="NCBI Taxonomy" id="602035"/>
    <lineage>
        <taxon>Eukaryota</taxon>
        <taxon>Fungi</taxon>
        <taxon>Dikarya</taxon>
        <taxon>Ascomycota</taxon>
        <taxon>Pezizomycotina</taxon>
        <taxon>Leotiomycetes</taxon>
        <taxon>Helotiales</taxon>
        <taxon>Lachnaceae</taxon>
        <taxon>Lachnellula</taxon>
    </lineage>
</organism>
<feature type="non-terminal residue" evidence="1">
    <location>
        <position position="1"/>
    </location>
</feature>
<feature type="non-terminal residue" evidence="1">
    <location>
        <position position="417"/>
    </location>
</feature>
<gene>
    <name evidence="1" type="ORF">LSUE1_G010390</name>
</gene>
<dbReference type="Gene3D" id="3.40.50.80">
    <property type="entry name" value="Nucleotide-binding domain of ferredoxin-NADP reductase (FNR) module"/>
    <property type="match status" value="1"/>
</dbReference>
<accession>A0A8T9BSZ5</accession>
<dbReference type="EMBL" id="QGMK01002836">
    <property type="protein sequence ID" value="TVY55721.1"/>
    <property type="molecule type" value="Genomic_DNA"/>
</dbReference>
<dbReference type="InterPro" id="IPR039261">
    <property type="entry name" value="FNR_nucleotide-bd"/>
</dbReference>
<dbReference type="AlphaFoldDB" id="A0A8T9BSZ5"/>